<dbReference type="SMART" id="SM00320">
    <property type="entry name" value="WD40"/>
    <property type="match status" value="1"/>
</dbReference>
<dbReference type="InterPro" id="IPR015943">
    <property type="entry name" value="WD40/YVTN_repeat-like_dom_sf"/>
</dbReference>
<dbReference type="EMBL" id="KN832902">
    <property type="protein sequence ID" value="KIM92953.1"/>
    <property type="molecule type" value="Genomic_DNA"/>
</dbReference>
<dbReference type="HOGENOM" id="CLU_2503945_0_0_1"/>
<keyword evidence="5" id="KW-1185">Reference proteome</keyword>
<keyword evidence="2" id="KW-0677">Repeat</keyword>
<protein>
    <submittedName>
        <fullName evidence="4">Uncharacterized protein</fullName>
    </submittedName>
</protein>
<evidence type="ECO:0000256" key="3">
    <source>
        <dbReference type="PROSITE-ProRule" id="PRU00221"/>
    </source>
</evidence>
<dbReference type="Gene3D" id="2.130.10.10">
    <property type="entry name" value="YVTN repeat-like/Quinoprotein amine dehydrogenase"/>
    <property type="match status" value="1"/>
</dbReference>
<sequence length="86" mass="9528">VRTTFEKCIPPWIQKKPRVEVYWNAMLQTLEGHSGLVYSVAFSPDGTQIVSGSLNETVRLWDAATGAALRMLEGHLGFVYSVAFSP</sequence>
<reference evidence="4 5" key="1">
    <citation type="submission" date="2014-04" db="EMBL/GenBank/DDBJ databases">
        <authorList>
            <consortium name="DOE Joint Genome Institute"/>
            <person name="Kuo A."/>
            <person name="Martino E."/>
            <person name="Perotto S."/>
            <person name="Kohler A."/>
            <person name="Nagy L.G."/>
            <person name="Floudas D."/>
            <person name="Copeland A."/>
            <person name="Barry K.W."/>
            <person name="Cichocki N."/>
            <person name="Veneault-Fourrey C."/>
            <person name="LaButti K."/>
            <person name="Lindquist E.A."/>
            <person name="Lipzen A."/>
            <person name="Lundell T."/>
            <person name="Morin E."/>
            <person name="Murat C."/>
            <person name="Sun H."/>
            <person name="Tunlid A."/>
            <person name="Henrissat B."/>
            <person name="Grigoriev I.V."/>
            <person name="Hibbett D.S."/>
            <person name="Martin F."/>
            <person name="Nordberg H.P."/>
            <person name="Cantor M.N."/>
            <person name="Hua S.X."/>
        </authorList>
    </citation>
    <scope>NUCLEOTIDE SEQUENCE [LARGE SCALE GENOMIC DNA]</scope>
    <source>
        <strain evidence="4 5">Zn</strain>
    </source>
</reference>
<dbReference type="OrthoDB" id="3783534at2759"/>
<evidence type="ECO:0000313" key="5">
    <source>
        <dbReference type="Proteomes" id="UP000054321"/>
    </source>
</evidence>
<evidence type="ECO:0000256" key="2">
    <source>
        <dbReference type="ARBA" id="ARBA00022737"/>
    </source>
</evidence>
<dbReference type="PANTHER" id="PTHR19848:SF8">
    <property type="entry name" value="F-BOX AND WD REPEAT DOMAIN CONTAINING 7"/>
    <property type="match status" value="1"/>
</dbReference>
<dbReference type="Pfam" id="PF00400">
    <property type="entry name" value="WD40"/>
    <property type="match status" value="1"/>
</dbReference>
<evidence type="ECO:0000313" key="4">
    <source>
        <dbReference type="EMBL" id="KIM92953.1"/>
    </source>
</evidence>
<evidence type="ECO:0000256" key="1">
    <source>
        <dbReference type="ARBA" id="ARBA00022574"/>
    </source>
</evidence>
<proteinExistence type="predicted"/>
<reference evidence="5" key="2">
    <citation type="submission" date="2015-01" db="EMBL/GenBank/DDBJ databases">
        <title>Evolutionary Origins and Diversification of the Mycorrhizal Mutualists.</title>
        <authorList>
            <consortium name="DOE Joint Genome Institute"/>
            <consortium name="Mycorrhizal Genomics Consortium"/>
            <person name="Kohler A."/>
            <person name="Kuo A."/>
            <person name="Nagy L.G."/>
            <person name="Floudas D."/>
            <person name="Copeland A."/>
            <person name="Barry K.W."/>
            <person name="Cichocki N."/>
            <person name="Veneault-Fourrey C."/>
            <person name="LaButti K."/>
            <person name="Lindquist E.A."/>
            <person name="Lipzen A."/>
            <person name="Lundell T."/>
            <person name="Morin E."/>
            <person name="Murat C."/>
            <person name="Riley R."/>
            <person name="Ohm R."/>
            <person name="Sun H."/>
            <person name="Tunlid A."/>
            <person name="Henrissat B."/>
            <person name="Grigoriev I.V."/>
            <person name="Hibbett D.S."/>
            <person name="Martin F."/>
        </authorList>
    </citation>
    <scope>NUCLEOTIDE SEQUENCE [LARGE SCALE GENOMIC DNA]</scope>
    <source>
        <strain evidence="5">Zn</strain>
    </source>
</reference>
<dbReference type="InterPro" id="IPR019775">
    <property type="entry name" value="WD40_repeat_CS"/>
</dbReference>
<dbReference type="InParanoid" id="A0A0C3C249"/>
<dbReference type="PROSITE" id="PS00678">
    <property type="entry name" value="WD_REPEATS_1"/>
    <property type="match status" value="1"/>
</dbReference>
<dbReference type="PANTHER" id="PTHR19848">
    <property type="entry name" value="WD40 REPEAT PROTEIN"/>
    <property type="match status" value="1"/>
</dbReference>
<dbReference type="SUPFAM" id="SSF50978">
    <property type="entry name" value="WD40 repeat-like"/>
    <property type="match status" value="1"/>
</dbReference>
<organism evidence="4 5">
    <name type="scientific">Oidiodendron maius (strain Zn)</name>
    <dbReference type="NCBI Taxonomy" id="913774"/>
    <lineage>
        <taxon>Eukaryota</taxon>
        <taxon>Fungi</taxon>
        <taxon>Dikarya</taxon>
        <taxon>Ascomycota</taxon>
        <taxon>Pezizomycotina</taxon>
        <taxon>Leotiomycetes</taxon>
        <taxon>Leotiomycetes incertae sedis</taxon>
        <taxon>Myxotrichaceae</taxon>
        <taxon>Oidiodendron</taxon>
    </lineage>
</organism>
<dbReference type="PROSITE" id="PS50082">
    <property type="entry name" value="WD_REPEATS_2"/>
    <property type="match status" value="1"/>
</dbReference>
<dbReference type="AlphaFoldDB" id="A0A0C3C249"/>
<name>A0A0C3C249_OIDMZ</name>
<dbReference type="Proteomes" id="UP000054321">
    <property type="component" value="Unassembled WGS sequence"/>
</dbReference>
<keyword evidence="1 3" id="KW-0853">WD repeat</keyword>
<feature type="repeat" description="WD" evidence="3">
    <location>
        <begin position="30"/>
        <end position="71"/>
    </location>
</feature>
<gene>
    <name evidence="4" type="ORF">OIDMADRAFT_94684</name>
</gene>
<dbReference type="InterPro" id="IPR001680">
    <property type="entry name" value="WD40_rpt"/>
</dbReference>
<dbReference type="STRING" id="913774.A0A0C3C249"/>
<dbReference type="InterPro" id="IPR036322">
    <property type="entry name" value="WD40_repeat_dom_sf"/>
</dbReference>
<feature type="non-terminal residue" evidence="4">
    <location>
        <position position="1"/>
    </location>
</feature>
<dbReference type="PROSITE" id="PS50294">
    <property type="entry name" value="WD_REPEATS_REGION"/>
    <property type="match status" value="1"/>
</dbReference>
<feature type="non-terminal residue" evidence="4">
    <location>
        <position position="86"/>
    </location>
</feature>
<accession>A0A0C3C249</accession>